<sequence>MLTAAGLVLYSVTVLLAGPRLLPRFTRQGHSPKLGVAVWLTAIGTVLVAWASAIAFFVIEVARHWSHPELVVLSCLDHLHGLFAGDHGGTSQALALILAAAIPMGLIVTVFRLFRALTRLRLRTHDYAEAVRLVGRFTGEPNVVVIDAPEPVAYCVAGRPPVIVVTSATLAVLENDELSAVLAHERAHLAGRHLNIVSALRSLASVFPHLTLMTEGAAEVGRLLEMCADDAAARRHGSAALLSGLLSLVDAAPAGALAAAGVAVLARAERLTAPPTRRNRLRVHAASTAAMTVMVSALLAGPLMALLGLPACG</sequence>
<evidence type="ECO:0000256" key="7">
    <source>
        <dbReference type="SAM" id="Phobius"/>
    </source>
</evidence>
<comment type="caution">
    <text evidence="9">The sequence shown here is derived from an EMBL/GenBank/DDBJ whole genome shotgun (WGS) entry which is preliminary data.</text>
</comment>
<proteinExistence type="inferred from homology"/>
<evidence type="ECO:0000259" key="8">
    <source>
        <dbReference type="Pfam" id="PF01435"/>
    </source>
</evidence>
<dbReference type="GO" id="GO:0004222">
    <property type="term" value="F:metalloendopeptidase activity"/>
    <property type="evidence" value="ECO:0007669"/>
    <property type="project" value="InterPro"/>
</dbReference>
<dbReference type="PANTHER" id="PTHR34978">
    <property type="entry name" value="POSSIBLE SENSOR-TRANSDUCER PROTEIN BLAR"/>
    <property type="match status" value="1"/>
</dbReference>
<keyword evidence="7" id="KW-0812">Transmembrane</keyword>
<feature type="transmembrane region" description="Helical" evidence="7">
    <location>
        <begin position="93"/>
        <end position="114"/>
    </location>
</feature>
<dbReference type="GO" id="GO:0006508">
    <property type="term" value="P:proteolysis"/>
    <property type="evidence" value="ECO:0007669"/>
    <property type="project" value="UniProtKB-KW"/>
</dbReference>
<keyword evidence="7" id="KW-1133">Transmembrane helix</keyword>
<keyword evidence="4 6" id="KW-0862">Zinc</keyword>
<evidence type="ECO:0000256" key="4">
    <source>
        <dbReference type="ARBA" id="ARBA00022833"/>
    </source>
</evidence>
<name>A0A0J6VRP9_9MYCO</name>
<dbReference type="PANTHER" id="PTHR34978:SF3">
    <property type="entry name" value="SLR0241 PROTEIN"/>
    <property type="match status" value="1"/>
</dbReference>
<dbReference type="Gene3D" id="3.30.2010.10">
    <property type="entry name" value="Metalloproteases ('zincins'), catalytic domain"/>
    <property type="match status" value="1"/>
</dbReference>
<dbReference type="InterPro" id="IPR001915">
    <property type="entry name" value="Peptidase_M48"/>
</dbReference>
<dbReference type="EMBL" id="JYNL01000041">
    <property type="protein sequence ID" value="KMO72869.1"/>
    <property type="molecule type" value="Genomic_DNA"/>
</dbReference>
<keyword evidence="10" id="KW-1185">Reference proteome</keyword>
<accession>A0A0J6VRP9</accession>
<comment type="cofactor">
    <cofactor evidence="6">
        <name>Zn(2+)</name>
        <dbReference type="ChEBI" id="CHEBI:29105"/>
    </cofactor>
    <text evidence="6">Binds 1 zinc ion per subunit.</text>
</comment>
<evidence type="ECO:0000256" key="2">
    <source>
        <dbReference type="ARBA" id="ARBA00022723"/>
    </source>
</evidence>
<protein>
    <submittedName>
        <fullName evidence="9">Protease HtpX</fullName>
    </submittedName>
</protein>
<keyword evidence="3 6" id="KW-0378">Hydrolase</keyword>
<keyword evidence="7" id="KW-0472">Membrane</keyword>
<organism evidence="9 10">
    <name type="scientific">Mycolicibacterium chlorophenolicum</name>
    <dbReference type="NCBI Taxonomy" id="37916"/>
    <lineage>
        <taxon>Bacteria</taxon>
        <taxon>Bacillati</taxon>
        <taxon>Actinomycetota</taxon>
        <taxon>Actinomycetes</taxon>
        <taxon>Mycobacteriales</taxon>
        <taxon>Mycobacteriaceae</taxon>
        <taxon>Mycolicibacterium</taxon>
    </lineage>
</organism>
<evidence type="ECO:0000256" key="3">
    <source>
        <dbReference type="ARBA" id="ARBA00022801"/>
    </source>
</evidence>
<evidence type="ECO:0000313" key="9">
    <source>
        <dbReference type="EMBL" id="KMO72869.1"/>
    </source>
</evidence>
<comment type="similarity">
    <text evidence="6">Belongs to the peptidase M48 family.</text>
</comment>
<keyword evidence="5 6" id="KW-0482">Metalloprotease</keyword>
<dbReference type="STRING" id="37916.MCHLDSM_03854"/>
<dbReference type="AlphaFoldDB" id="A0A0J6VRP9"/>
<dbReference type="Proteomes" id="UP000036513">
    <property type="component" value="Unassembled WGS sequence"/>
</dbReference>
<dbReference type="GO" id="GO:0046872">
    <property type="term" value="F:metal ion binding"/>
    <property type="evidence" value="ECO:0007669"/>
    <property type="project" value="UniProtKB-KW"/>
</dbReference>
<evidence type="ECO:0000256" key="6">
    <source>
        <dbReference type="RuleBase" id="RU003983"/>
    </source>
</evidence>
<keyword evidence="2" id="KW-0479">Metal-binding</keyword>
<feature type="domain" description="Peptidase M48" evidence="8">
    <location>
        <begin position="138"/>
        <end position="219"/>
    </location>
</feature>
<dbReference type="RefSeq" id="WP_048471304.1">
    <property type="nucleotide sequence ID" value="NZ_JYNL01000041.1"/>
</dbReference>
<feature type="transmembrane region" description="Helical" evidence="7">
    <location>
        <begin position="6"/>
        <end position="22"/>
    </location>
</feature>
<dbReference type="PATRIC" id="fig|37916.4.peg.3816"/>
<evidence type="ECO:0000256" key="1">
    <source>
        <dbReference type="ARBA" id="ARBA00022670"/>
    </source>
</evidence>
<dbReference type="CDD" id="cd07326">
    <property type="entry name" value="M56_BlaR1_MecR1_like"/>
    <property type="match status" value="1"/>
</dbReference>
<reference evidence="9 10" key="1">
    <citation type="journal article" date="2015" name="Genome Biol. Evol.">
        <title>Characterization of Three Mycobacterium spp. with Potential Use in Bioremediation by Genome Sequencing and Comparative Genomics.</title>
        <authorList>
            <person name="Das S."/>
            <person name="Pettersson B.M."/>
            <person name="Behra P.R."/>
            <person name="Ramesh M."/>
            <person name="Dasgupta S."/>
            <person name="Bhattacharya A."/>
            <person name="Kirsebom L.A."/>
        </authorList>
    </citation>
    <scope>NUCLEOTIDE SEQUENCE [LARGE SCALE GENOMIC DNA]</scope>
    <source>
        <strain evidence="9 10">DSM 43826</strain>
    </source>
</reference>
<gene>
    <name evidence="9" type="primary">htpX_3</name>
    <name evidence="9" type="ORF">MCHLDSM_03854</name>
</gene>
<evidence type="ECO:0000313" key="10">
    <source>
        <dbReference type="Proteomes" id="UP000036513"/>
    </source>
</evidence>
<evidence type="ECO:0000256" key="5">
    <source>
        <dbReference type="ARBA" id="ARBA00023049"/>
    </source>
</evidence>
<dbReference type="Pfam" id="PF01435">
    <property type="entry name" value="Peptidase_M48"/>
    <property type="match status" value="1"/>
</dbReference>
<feature type="transmembrane region" description="Helical" evidence="7">
    <location>
        <begin position="286"/>
        <end position="309"/>
    </location>
</feature>
<feature type="transmembrane region" description="Helical" evidence="7">
    <location>
        <begin position="34"/>
        <end position="59"/>
    </location>
</feature>
<dbReference type="InterPro" id="IPR052173">
    <property type="entry name" value="Beta-lactam_resp_regulator"/>
</dbReference>
<keyword evidence="1 6" id="KW-0645">Protease</keyword>